<keyword evidence="4" id="KW-0378">Hydrolase</keyword>
<dbReference type="InterPro" id="IPR011146">
    <property type="entry name" value="HIT-like"/>
</dbReference>
<evidence type="ECO:0000259" key="3">
    <source>
        <dbReference type="PROSITE" id="PS51084"/>
    </source>
</evidence>
<accession>A0A1F7UNC7</accession>
<dbReference type="STRING" id="1802399.A3E39_01810"/>
<dbReference type="Proteomes" id="UP000176603">
    <property type="component" value="Unassembled WGS sequence"/>
</dbReference>
<comment type="caution">
    <text evidence="2">Lacks conserved residue(s) required for the propagation of feature annotation.</text>
</comment>
<dbReference type="PRINTS" id="PR00332">
    <property type="entry name" value="HISTRIAD"/>
</dbReference>
<feature type="active site" description="Tele-AMP-histidine intermediate" evidence="1">
    <location>
        <position position="93"/>
    </location>
</feature>
<reference evidence="4 5" key="1">
    <citation type="journal article" date="2016" name="Nat. Commun.">
        <title>Thousands of microbial genomes shed light on interconnected biogeochemical processes in an aquifer system.</title>
        <authorList>
            <person name="Anantharaman K."/>
            <person name="Brown C.T."/>
            <person name="Hug L.A."/>
            <person name="Sharon I."/>
            <person name="Castelle C.J."/>
            <person name="Probst A.J."/>
            <person name="Thomas B.C."/>
            <person name="Singh A."/>
            <person name="Wilkins M.J."/>
            <person name="Karaoz U."/>
            <person name="Brodie E.L."/>
            <person name="Williams K.H."/>
            <person name="Hubbard S.S."/>
            <person name="Banfield J.F."/>
        </authorList>
    </citation>
    <scope>NUCLEOTIDE SEQUENCE [LARGE SCALE GENOMIC DNA]</scope>
</reference>
<comment type="caution">
    <text evidence="4">The sequence shown here is derived from an EMBL/GenBank/DDBJ whole genome shotgun (WGS) entry which is preliminary data.</text>
</comment>
<evidence type="ECO:0000313" key="4">
    <source>
        <dbReference type="EMBL" id="OGL79745.1"/>
    </source>
</evidence>
<evidence type="ECO:0000256" key="2">
    <source>
        <dbReference type="PROSITE-ProRule" id="PRU00464"/>
    </source>
</evidence>
<evidence type="ECO:0000313" key="5">
    <source>
        <dbReference type="Proteomes" id="UP000176603"/>
    </source>
</evidence>
<protein>
    <submittedName>
        <fullName evidence="4">HIT family hydrolase</fullName>
    </submittedName>
</protein>
<sequence>MPSIFTRIINGEIPCHKVWEDDRFFAFLDIHPIQPGMTIVVPKKEVEHPFDMADDEYCDLMRAAKRLVPAIQKAAGSLRVGLVIEGLEVPHAHVKLIPISKPADLAQTNARDASPDELAAMAEKIRRNL</sequence>
<dbReference type="PROSITE" id="PS51084">
    <property type="entry name" value="HIT_2"/>
    <property type="match status" value="1"/>
</dbReference>
<dbReference type="Pfam" id="PF01230">
    <property type="entry name" value="HIT"/>
    <property type="match status" value="1"/>
</dbReference>
<dbReference type="InterPro" id="IPR036265">
    <property type="entry name" value="HIT-like_sf"/>
</dbReference>
<dbReference type="GO" id="GO:0016787">
    <property type="term" value="F:hydrolase activity"/>
    <property type="evidence" value="ECO:0007669"/>
    <property type="project" value="UniProtKB-KW"/>
</dbReference>
<gene>
    <name evidence="4" type="ORF">A3E39_01810</name>
</gene>
<dbReference type="InterPro" id="IPR001310">
    <property type="entry name" value="Histidine_triad_HIT"/>
</dbReference>
<proteinExistence type="predicted"/>
<dbReference type="Gene3D" id="3.30.428.10">
    <property type="entry name" value="HIT-like"/>
    <property type="match status" value="1"/>
</dbReference>
<dbReference type="PANTHER" id="PTHR46648">
    <property type="entry name" value="HIT FAMILY PROTEIN 1"/>
    <property type="match status" value="1"/>
</dbReference>
<feature type="domain" description="HIT" evidence="3">
    <location>
        <begin position="4"/>
        <end position="107"/>
    </location>
</feature>
<evidence type="ECO:0000256" key="1">
    <source>
        <dbReference type="PIRSR" id="PIRSR601310-1"/>
    </source>
</evidence>
<dbReference type="AlphaFoldDB" id="A0A1F7UNC7"/>
<name>A0A1F7UNC7_9BACT</name>
<dbReference type="SUPFAM" id="SSF54197">
    <property type="entry name" value="HIT-like"/>
    <property type="match status" value="1"/>
</dbReference>
<dbReference type="EMBL" id="MGEH01000002">
    <property type="protein sequence ID" value="OGL79745.1"/>
    <property type="molecule type" value="Genomic_DNA"/>
</dbReference>
<dbReference type="GO" id="GO:0009117">
    <property type="term" value="P:nucleotide metabolic process"/>
    <property type="evidence" value="ECO:0007669"/>
    <property type="project" value="TreeGrafter"/>
</dbReference>
<organism evidence="4 5">
    <name type="scientific">Candidatus Uhrbacteria bacterium RIFCSPHIGHO2_12_FULL_60_25</name>
    <dbReference type="NCBI Taxonomy" id="1802399"/>
    <lineage>
        <taxon>Bacteria</taxon>
        <taxon>Candidatus Uhriibacteriota</taxon>
    </lineage>
</organism>
<dbReference type="PANTHER" id="PTHR46648:SF1">
    <property type="entry name" value="ADENOSINE 5'-MONOPHOSPHORAMIDASE HNT1"/>
    <property type="match status" value="1"/>
</dbReference>